<evidence type="ECO:0000313" key="1">
    <source>
        <dbReference type="EMBL" id="OHA91502.1"/>
    </source>
</evidence>
<reference evidence="1 2" key="1">
    <citation type="journal article" date="2016" name="Nat. Commun.">
        <title>Thousands of microbial genomes shed light on interconnected biogeochemical processes in an aquifer system.</title>
        <authorList>
            <person name="Anantharaman K."/>
            <person name="Brown C.T."/>
            <person name="Hug L.A."/>
            <person name="Sharon I."/>
            <person name="Castelle C.J."/>
            <person name="Probst A.J."/>
            <person name="Thomas B.C."/>
            <person name="Singh A."/>
            <person name="Wilkins M.J."/>
            <person name="Karaoz U."/>
            <person name="Brodie E.L."/>
            <person name="Williams K.H."/>
            <person name="Hubbard S.S."/>
            <person name="Banfield J.F."/>
        </authorList>
    </citation>
    <scope>NUCLEOTIDE SEQUENCE [LARGE SCALE GENOMIC DNA]</scope>
</reference>
<sequence length="107" mass="12236">MRRTILIVLFSILVIYSIYQGRFLILGPQIWVDNIKDGETVAEPVITVAGRAKNVAWISLNDRQIFTDEEGYWSEKLVVSEGVSFISIKARDRFGHEVNKNLQIVLN</sequence>
<name>A0A1G2T2Z2_9BACT</name>
<dbReference type="STRING" id="1802737.A2832_00630"/>
<dbReference type="EMBL" id="MHVG01000002">
    <property type="protein sequence ID" value="OHA91502.1"/>
    <property type="molecule type" value="Genomic_DNA"/>
</dbReference>
<dbReference type="Pfam" id="PF09136">
    <property type="entry name" value="Glucodextran_B"/>
    <property type="match status" value="1"/>
</dbReference>
<dbReference type="AlphaFoldDB" id="A0A1G2T2Z2"/>
<proteinExistence type="predicted"/>
<protein>
    <recommendedName>
        <fullName evidence="3">Bacterial Ig domain-containing protein</fullName>
    </recommendedName>
</protein>
<dbReference type="InterPro" id="IPR013783">
    <property type="entry name" value="Ig-like_fold"/>
</dbReference>
<dbReference type="Gene3D" id="2.60.40.10">
    <property type="entry name" value="Immunoglobulins"/>
    <property type="match status" value="1"/>
</dbReference>
<accession>A0A1G2T2Z2</accession>
<dbReference type="Proteomes" id="UP000178538">
    <property type="component" value="Unassembled WGS sequence"/>
</dbReference>
<gene>
    <name evidence="1" type="ORF">A2832_00630</name>
</gene>
<evidence type="ECO:0008006" key="3">
    <source>
        <dbReference type="Google" id="ProtNLM"/>
    </source>
</evidence>
<organism evidence="1 2">
    <name type="scientific">Candidatus Zambryskibacteria bacterium RIFCSPHIGHO2_01_FULL_44_22b</name>
    <dbReference type="NCBI Taxonomy" id="1802737"/>
    <lineage>
        <taxon>Bacteria</taxon>
        <taxon>Candidatus Zambryskiibacteriota</taxon>
    </lineage>
</organism>
<comment type="caution">
    <text evidence="1">The sequence shown here is derived from an EMBL/GenBank/DDBJ whole genome shotgun (WGS) entry which is preliminary data.</text>
</comment>
<evidence type="ECO:0000313" key="2">
    <source>
        <dbReference type="Proteomes" id="UP000178538"/>
    </source>
</evidence>